<dbReference type="InterPro" id="IPR006175">
    <property type="entry name" value="YjgF/YER057c/UK114"/>
</dbReference>
<evidence type="ECO:0000256" key="1">
    <source>
        <dbReference type="ARBA" id="ARBA00010552"/>
    </source>
</evidence>
<keyword evidence="3" id="KW-1185">Reference proteome</keyword>
<sequence length="156" mass="17259">MNTFARTTRVGVNSVIRNQFTTSSVARKSTLTQVFSDKAIHPIGPYYSQAIKANGFVFLSAQLPADSQCKLVSGSVTDQAHKMIQNASHVLEAAGSDLEKVVKVNLFVKDFQMLEELNEVYGKYFPQRPARTTEQCTFLLAGADMMMDMVAVVDKE</sequence>
<dbReference type="PANTHER" id="PTHR11803">
    <property type="entry name" value="2-IMINOBUTANOATE/2-IMINOPROPANOATE DEAMINASE RIDA"/>
    <property type="match status" value="1"/>
</dbReference>
<dbReference type="GO" id="GO:0005739">
    <property type="term" value="C:mitochondrion"/>
    <property type="evidence" value="ECO:0007669"/>
    <property type="project" value="TreeGrafter"/>
</dbReference>
<evidence type="ECO:0000313" key="2">
    <source>
        <dbReference type="EMBL" id="KEQ91177.1"/>
    </source>
</evidence>
<dbReference type="InterPro" id="IPR035959">
    <property type="entry name" value="RutC-like_sf"/>
</dbReference>
<dbReference type="RefSeq" id="XP_013339644.1">
    <property type="nucleotide sequence ID" value="XM_013484190.1"/>
</dbReference>
<organism evidence="2 3">
    <name type="scientific">Aureobasidium subglaciale (strain EXF-2481)</name>
    <name type="common">Aureobasidium pullulans var. subglaciale</name>
    <dbReference type="NCBI Taxonomy" id="1043005"/>
    <lineage>
        <taxon>Eukaryota</taxon>
        <taxon>Fungi</taxon>
        <taxon>Dikarya</taxon>
        <taxon>Ascomycota</taxon>
        <taxon>Pezizomycotina</taxon>
        <taxon>Dothideomycetes</taxon>
        <taxon>Dothideomycetidae</taxon>
        <taxon>Dothideales</taxon>
        <taxon>Saccotheciaceae</taxon>
        <taxon>Aureobasidium</taxon>
    </lineage>
</organism>
<comment type="similarity">
    <text evidence="1">Belongs to the RutC family.</text>
</comment>
<dbReference type="SUPFAM" id="SSF55298">
    <property type="entry name" value="YjgF-like"/>
    <property type="match status" value="1"/>
</dbReference>
<reference evidence="2 3" key="1">
    <citation type="journal article" date="2014" name="BMC Genomics">
        <title>Genome sequencing of four Aureobasidium pullulans varieties: biotechnological potential, stress tolerance, and description of new species.</title>
        <authorList>
            <person name="Gostin Ar C."/>
            <person name="Ohm R.A."/>
            <person name="Kogej T."/>
            <person name="Sonjak S."/>
            <person name="Turk M."/>
            <person name="Zajc J."/>
            <person name="Zalar P."/>
            <person name="Grube M."/>
            <person name="Sun H."/>
            <person name="Han J."/>
            <person name="Sharma A."/>
            <person name="Chiniquy J."/>
            <person name="Ngan C.Y."/>
            <person name="Lipzen A."/>
            <person name="Barry K."/>
            <person name="Grigoriev I.V."/>
            <person name="Gunde-Cimerman N."/>
        </authorList>
    </citation>
    <scope>NUCLEOTIDE SEQUENCE [LARGE SCALE GENOMIC DNA]</scope>
    <source>
        <strain evidence="2 3">EXF-2481</strain>
    </source>
</reference>
<dbReference type="GeneID" id="25367652"/>
<dbReference type="STRING" id="1043005.A0A074YAK6"/>
<gene>
    <name evidence="2" type="ORF">AUEXF2481DRAFT_44377</name>
</gene>
<dbReference type="GO" id="GO:0005829">
    <property type="term" value="C:cytosol"/>
    <property type="evidence" value="ECO:0007669"/>
    <property type="project" value="TreeGrafter"/>
</dbReference>
<dbReference type="HOGENOM" id="CLU_100715_7_0_1"/>
<accession>A0A074YAK6</accession>
<dbReference type="Pfam" id="PF01042">
    <property type="entry name" value="Ribonuc_L-PSP"/>
    <property type="match status" value="1"/>
</dbReference>
<evidence type="ECO:0000313" key="3">
    <source>
        <dbReference type="Proteomes" id="UP000030641"/>
    </source>
</evidence>
<dbReference type="FunFam" id="3.30.1330.40:FF:000001">
    <property type="entry name" value="L-PSP family endoribonuclease"/>
    <property type="match status" value="1"/>
</dbReference>
<dbReference type="GO" id="GO:0019239">
    <property type="term" value="F:deaminase activity"/>
    <property type="evidence" value="ECO:0007669"/>
    <property type="project" value="TreeGrafter"/>
</dbReference>
<protein>
    <recommendedName>
        <fullName evidence="4">YjgF-like protein</fullName>
    </recommendedName>
</protein>
<evidence type="ECO:0008006" key="4">
    <source>
        <dbReference type="Google" id="ProtNLM"/>
    </source>
</evidence>
<dbReference type="Gene3D" id="3.30.1330.40">
    <property type="entry name" value="RutC-like"/>
    <property type="match status" value="1"/>
</dbReference>
<dbReference type="InParanoid" id="A0A074YAK6"/>
<dbReference type="PANTHER" id="PTHR11803:SF58">
    <property type="entry name" value="PROTEIN HMF1-RELATED"/>
    <property type="match status" value="1"/>
</dbReference>
<dbReference type="AlphaFoldDB" id="A0A074YAK6"/>
<name>A0A074YAK6_AURSE</name>
<dbReference type="EMBL" id="KL584781">
    <property type="protein sequence ID" value="KEQ91177.1"/>
    <property type="molecule type" value="Genomic_DNA"/>
</dbReference>
<dbReference type="Proteomes" id="UP000030641">
    <property type="component" value="Unassembled WGS sequence"/>
</dbReference>
<proteinExistence type="inferred from homology"/>
<dbReference type="OrthoDB" id="309640at2759"/>
<dbReference type="CDD" id="cd00448">
    <property type="entry name" value="YjgF_YER057c_UK114_family"/>
    <property type="match status" value="1"/>
</dbReference>
<dbReference type="OMA" id="PAKFSHG"/>